<feature type="chain" id="PRO_5043595844" evidence="1">
    <location>
        <begin position="22"/>
        <end position="222"/>
    </location>
</feature>
<dbReference type="PANTHER" id="PTHR30383">
    <property type="entry name" value="THIOESTERASE 1/PROTEASE 1/LYSOPHOSPHOLIPASE L1"/>
    <property type="match status" value="1"/>
</dbReference>
<dbReference type="Proteomes" id="UP001050975">
    <property type="component" value="Unassembled WGS sequence"/>
</dbReference>
<feature type="signal peptide" evidence="1">
    <location>
        <begin position="1"/>
        <end position="21"/>
    </location>
</feature>
<evidence type="ECO:0000313" key="4">
    <source>
        <dbReference type="Proteomes" id="UP001050975"/>
    </source>
</evidence>
<organism evidence="3 4">
    <name type="scientific">Microseira wollei NIES-4236</name>
    <dbReference type="NCBI Taxonomy" id="2530354"/>
    <lineage>
        <taxon>Bacteria</taxon>
        <taxon>Bacillati</taxon>
        <taxon>Cyanobacteriota</taxon>
        <taxon>Cyanophyceae</taxon>
        <taxon>Oscillatoriophycideae</taxon>
        <taxon>Aerosakkonematales</taxon>
        <taxon>Aerosakkonemataceae</taxon>
        <taxon>Microseira</taxon>
    </lineage>
</organism>
<proteinExistence type="predicted"/>
<protein>
    <submittedName>
        <fullName evidence="3">Acyl-CoA thioesterase</fullName>
    </submittedName>
</protein>
<dbReference type="InterPro" id="IPR013830">
    <property type="entry name" value="SGNH_hydro"/>
</dbReference>
<dbReference type="PANTHER" id="PTHR30383:SF5">
    <property type="entry name" value="SGNH HYDROLASE-TYPE ESTERASE DOMAIN-CONTAINING PROTEIN"/>
    <property type="match status" value="1"/>
</dbReference>
<dbReference type="SUPFAM" id="SSF52266">
    <property type="entry name" value="SGNH hydrolase"/>
    <property type="match status" value="1"/>
</dbReference>
<evidence type="ECO:0000259" key="2">
    <source>
        <dbReference type="Pfam" id="PF13472"/>
    </source>
</evidence>
<dbReference type="EMBL" id="BLAY01000201">
    <property type="protein sequence ID" value="GET43131.1"/>
    <property type="molecule type" value="Genomic_DNA"/>
</dbReference>
<comment type="caution">
    <text evidence="3">The sequence shown here is derived from an EMBL/GenBank/DDBJ whole genome shotgun (WGS) entry which is preliminary data.</text>
</comment>
<dbReference type="Gene3D" id="3.40.50.1110">
    <property type="entry name" value="SGNH hydrolase"/>
    <property type="match status" value="1"/>
</dbReference>
<dbReference type="InterPro" id="IPR051532">
    <property type="entry name" value="Ester_Hydrolysis_Enzymes"/>
</dbReference>
<keyword evidence="1" id="KW-0732">Signal</keyword>
<accession>A0AAV3XN61</accession>
<name>A0AAV3XN61_9CYAN</name>
<evidence type="ECO:0000256" key="1">
    <source>
        <dbReference type="SAM" id="SignalP"/>
    </source>
</evidence>
<dbReference type="CDD" id="cd01822">
    <property type="entry name" value="Lysophospholipase_L1_like"/>
    <property type="match status" value="1"/>
</dbReference>
<dbReference type="AlphaFoldDB" id="A0AAV3XN61"/>
<dbReference type="Pfam" id="PF13472">
    <property type="entry name" value="Lipase_GDSL_2"/>
    <property type="match status" value="1"/>
</dbReference>
<dbReference type="PROSITE" id="PS51257">
    <property type="entry name" value="PROKAR_LIPOPROTEIN"/>
    <property type="match status" value="1"/>
</dbReference>
<reference evidence="3" key="1">
    <citation type="submission" date="2019-10" db="EMBL/GenBank/DDBJ databases">
        <title>Draft genome sequece of Microseira wollei NIES-4236.</title>
        <authorList>
            <person name="Yamaguchi H."/>
            <person name="Suzuki S."/>
            <person name="Kawachi M."/>
        </authorList>
    </citation>
    <scope>NUCLEOTIDE SEQUENCE</scope>
    <source>
        <strain evidence="3">NIES-4236</strain>
    </source>
</reference>
<gene>
    <name evidence="3" type="primary">tesA</name>
    <name evidence="3" type="ORF">MiSe_79520</name>
</gene>
<feature type="domain" description="SGNH hydrolase-type esterase" evidence="2">
    <location>
        <begin position="43"/>
        <end position="195"/>
    </location>
</feature>
<keyword evidence="4" id="KW-1185">Reference proteome</keyword>
<sequence length="222" mass="24567">MKNRRWIWFFSLICCSLLAFTSCSSSLDAIANLKAGAGKQFIVLGDSIAEGYGLAQTEAFPSVLSRQLGVPILNKGVSGDTTAMGLARLQKDVLAEEPWLVIVELGGNDFLRIIPIAETEQNLRQIITSIQDKKAIVVLLGINGGAFRGNYYELYQRLAKDTKSYLIPEIFKGILDDTRYRQDDVIHPNAAGQQLLADRIAKELQPLLAKATWPPALLKYKK</sequence>
<dbReference type="RefSeq" id="WP_226591620.1">
    <property type="nucleotide sequence ID" value="NZ_BLAY01000201.1"/>
</dbReference>
<evidence type="ECO:0000313" key="3">
    <source>
        <dbReference type="EMBL" id="GET43131.1"/>
    </source>
</evidence>
<dbReference type="InterPro" id="IPR036514">
    <property type="entry name" value="SGNH_hydro_sf"/>
</dbReference>
<dbReference type="GO" id="GO:0004622">
    <property type="term" value="F:phosphatidylcholine lysophospholipase activity"/>
    <property type="evidence" value="ECO:0007669"/>
    <property type="project" value="TreeGrafter"/>
</dbReference>